<keyword evidence="1" id="KW-0732">Signal</keyword>
<dbReference type="EMBL" id="KN833075">
    <property type="protein sequence ID" value="KIM73707.1"/>
    <property type="molecule type" value="Genomic_DNA"/>
</dbReference>
<dbReference type="STRING" id="765440.A0A0C3B8R5"/>
<keyword evidence="3" id="KW-1185">Reference proteome</keyword>
<evidence type="ECO:0000313" key="3">
    <source>
        <dbReference type="Proteomes" id="UP000054166"/>
    </source>
</evidence>
<reference evidence="3" key="2">
    <citation type="submission" date="2015-01" db="EMBL/GenBank/DDBJ databases">
        <title>Evolutionary Origins and Diversification of the Mycorrhizal Mutualists.</title>
        <authorList>
            <consortium name="DOE Joint Genome Institute"/>
            <consortium name="Mycorrhizal Genomics Consortium"/>
            <person name="Kohler A."/>
            <person name="Kuo A."/>
            <person name="Nagy L.G."/>
            <person name="Floudas D."/>
            <person name="Copeland A."/>
            <person name="Barry K.W."/>
            <person name="Cichocki N."/>
            <person name="Veneault-Fourrey C."/>
            <person name="LaButti K."/>
            <person name="Lindquist E.A."/>
            <person name="Lipzen A."/>
            <person name="Lundell T."/>
            <person name="Morin E."/>
            <person name="Murat C."/>
            <person name="Riley R."/>
            <person name="Ohm R."/>
            <person name="Sun H."/>
            <person name="Tunlid A."/>
            <person name="Henrissat B."/>
            <person name="Grigoriev I.V."/>
            <person name="Hibbett D.S."/>
            <person name="Martin F."/>
        </authorList>
    </citation>
    <scope>NUCLEOTIDE SEQUENCE [LARGE SCALE GENOMIC DNA]</scope>
    <source>
        <strain evidence="3">F 1598</strain>
    </source>
</reference>
<evidence type="ECO:0000313" key="2">
    <source>
        <dbReference type="EMBL" id="KIM73707.1"/>
    </source>
</evidence>
<dbReference type="HOGENOM" id="CLU_1619661_0_0_1"/>
<dbReference type="InParanoid" id="A0A0C3B8R5"/>
<accession>A0A0C3B8R5</accession>
<organism evidence="2 3">
    <name type="scientific">Piloderma croceum (strain F 1598)</name>
    <dbReference type="NCBI Taxonomy" id="765440"/>
    <lineage>
        <taxon>Eukaryota</taxon>
        <taxon>Fungi</taxon>
        <taxon>Dikarya</taxon>
        <taxon>Basidiomycota</taxon>
        <taxon>Agaricomycotina</taxon>
        <taxon>Agaricomycetes</taxon>
        <taxon>Agaricomycetidae</taxon>
        <taxon>Atheliales</taxon>
        <taxon>Atheliaceae</taxon>
        <taxon>Piloderma</taxon>
    </lineage>
</organism>
<dbReference type="OrthoDB" id="3685327at2759"/>
<dbReference type="AlphaFoldDB" id="A0A0C3B8R5"/>
<name>A0A0C3B8R5_PILCF</name>
<protein>
    <submittedName>
        <fullName evidence="2">Uncharacterized protein</fullName>
    </submittedName>
</protein>
<proteinExistence type="predicted"/>
<sequence>MHFTNPFAFGLMFLSIISIAAPLSPPPTNVMHSVRNELDVRQLSVVGDILELCKLVFTAIMDIDSAIHDQESAFTQQMVSSLGNKYPGKNILIYHNPNSIATLSSDAVHAHYELPLTLSFTQGYEIWVFNSGTFTLIGDGGYENWATGGCFSKEGASLIYTQCS</sequence>
<reference evidence="2 3" key="1">
    <citation type="submission" date="2014-04" db="EMBL/GenBank/DDBJ databases">
        <authorList>
            <consortium name="DOE Joint Genome Institute"/>
            <person name="Kuo A."/>
            <person name="Tarkka M."/>
            <person name="Buscot F."/>
            <person name="Kohler A."/>
            <person name="Nagy L.G."/>
            <person name="Floudas D."/>
            <person name="Copeland A."/>
            <person name="Barry K.W."/>
            <person name="Cichocki N."/>
            <person name="Veneault-Fourrey C."/>
            <person name="LaButti K."/>
            <person name="Lindquist E.A."/>
            <person name="Lipzen A."/>
            <person name="Lundell T."/>
            <person name="Morin E."/>
            <person name="Murat C."/>
            <person name="Sun H."/>
            <person name="Tunlid A."/>
            <person name="Henrissat B."/>
            <person name="Grigoriev I.V."/>
            <person name="Hibbett D.S."/>
            <person name="Martin F."/>
            <person name="Nordberg H.P."/>
            <person name="Cantor M.N."/>
            <person name="Hua S.X."/>
        </authorList>
    </citation>
    <scope>NUCLEOTIDE SEQUENCE [LARGE SCALE GENOMIC DNA]</scope>
    <source>
        <strain evidence="2 3">F 1598</strain>
    </source>
</reference>
<dbReference type="Proteomes" id="UP000054166">
    <property type="component" value="Unassembled WGS sequence"/>
</dbReference>
<feature type="chain" id="PRO_5002175603" evidence="1">
    <location>
        <begin position="23"/>
        <end position="164"/>
    </location>
</feature>
<gene>
    <name evidence="2" type="ORF">PILCRDRAFT_15002</name>
</gene>
<evidence type="ECO:0000256" key="1">
    <source>
        <dbReference type="SAM" id="SignalP"/>
    </source>
</evidence>
<feature type="signal peptide" evidence="1">
    <location>
        <begin position="1"/>
        <end position="22"/>
    </location>
</feature>